<sequence length="299" mass="31540">MRAISTVVDATVFLLLVGGAIATLVAGTGTMQAESHERLGSGNPAAEDARLLATTTATVDYSLAPATTAEADGVTFHRTDGSGFQRTAHGTLASLLADAAVGNVASDGEQLSHASDEFERRLSSTVRDRLGRRGVRTSVEVTWEPYDDAHLVGTTRVGDEPPRDVDVHAATLTVDSGFPASRERAERAAEEDGFRGVATVVADAVVRGLFPPRETQLALRGSYPGDALAAQRYRRAAALFGAEPPTIEETNVSVSNDRLRAALQDRLVADLESRFGSPGAAARAVETDTVDVTVRTWSP</sequence>
<name>A0A1I6LEN2_9EURY</name>
<keyword evidence="2" id="KW-1185">Reference proteome</keyword>
<dbReference type="EMBL" id="FOZK01000002">
    <property type="protein sequence ID" value="SFS01915.1"/>
    <property type="molecule type" value="Genomic_DNA"/>
</dbReference>
<dbReference type="Pfam" id="PF23955">
    <property type="entry name" value="DUF7284"/>
    <property type="match status" value="1"/>
</dbReference>
<dbReference type="Proteomes" id="UP000199062">
    <property type="component" value="Unassembled WGS sequence"/>
</dbReference>
<accession>A0A1I6LEN2</accession>
<dbReference type="OrthoDB" id="203217at2157"/>
<proteinExistence type="predicted"/>
<reference evidence="1 2" key="1">
    <citation type="submission" date="2016-10" db="EMBL/GenBank/DDBJ databases">
        <authorList>
            <person name="de Groot N.N."/>
        </authorList>
    </citation>
    <scope>NUCLEOTIDE SEQUENCE [LARGE SCALE GENOMIC DNA]</scope>
    <source>
        <strain evidence="1 2">CGMCC 1.10457</strain>
    </source>
</reference>
<dbReference type="InterPro" id="IPR055708">
    <property type="entry name" value="DUF7284"/>
</dbReference>
<organism evidence="1 2">
    <name type="scientific">Halomicrobium zhouii</name>
    <dbReference type="NCBI Taxonomy" id="767519"/>
    <lineage>
        <taxon>Archaea</taxon>
        <taxon>Methanobacteriati</taxon>
        <taxon>Methanobacteriota</taxon>
        <taxon>Stenosarchaea group</taxon>
        <taxon>Halobacteria</taxon>
        <taxon>Halobacteriales</taxon>
        <taxon>Haloarculaceae</taxon>
        <taxon>Halomicrobium</taxon>
    </lineage>
</organism>
<dbReference type="RefSeq" id="WP_089816895.1">
    <property type="nucleotide sequence ID" value="NZ_FOZK01000002.1"/>
</dbReference>
<dbReference type="STRING" id="767519.SAMN05216559_2568"/>
<dbReference type="AlphaFoldDB" id="A0A1I6LEN2"/>
<evidence type="ECO:0000313" key="1">
    <source>
        <dbReference type="EMBL" id="SFS01915.1"/>
    </source>
</evidence>
<gene>
    <name evidence="1" type="ORF">SAMN05216559_2568</name>
</gene>
<protein>
    <submittedName>
        <fullName evidence="1">Uncharacterized protein</fullName>
    </submittedName>
</protein>
<evidence type="ECO:0000313" key="2">
    <source>
        <dbReference type="Proteomes" id="UP000199062"/>
    </source>
</evidence>